<name>A0ABS5DKC4_9PSEU</name>
<comment type="caution">
    <text evidence="1">The sequence shown here is derived from an EMBL/GenBank/DDBJ whole genome shotgun (WGS) entry which is preliminary data.</text>
</comment>
<dbReference type="EMBL" id="JAGPXE010000010">
    <property type="protein sequence ID" value="MBQ0926741.1"/>
    <property type="molecule type" value="Genomic_DNA"/>
</dbReference>
<proteinExistence type="predicted"/>
<gene>
    <name evidence="1" type="ORF">KBO27_22565</name>
</gene>
<evidence type="ECO:0000313" key="2">
    <source>
        <dbReference type="Proteomes" id="UP000674084"/>
    </source>
</evidence>
<evidence type="ECO:0000313" key="1">
    <source>
        <dbReference type="EMBL" id="MBQ0926741.1"/>
    </source>
</evidence>
<sequence>MWAVDDSHELGWPPIPSGQSSFLLVPAQGDAVPVSCACGSVTGERKPFVEFNAEAEPVVEASTRSPIRGVFVASAMTFGLVIDREHETTLARVDILPIANTTVEFRTHDAGQWVTATCMTLTCPFARSR</sequence>
<dbReference type="RefSeq" id="WP_210971878.1">
    <property type="nucleotide sequence ID" value="NZ_JAGPXE010000010.1"/>
</dbReference>
<reference evidence="1 2" key="1">
    <citation type="submission" date="2021-04" db="EMBL/GenBank/DDBJ databases">
        <title>Whole-genome sequencing of Saccharopolyspora endophytica KCTC 19397.</title>
        <authorList>
            <person name="Ay H."/>
            <person name="Saygin H."/>
            <person name="Sahin N."/>
        </authorList>
    </citation>
    <scope>NUCLEOTIDE SEQUENCE [LARGE SCALE GENOMIC DNA]</scope>
    <source>
        <strain evidence="1 2">KCTC 19397</strain>
    </source>
</reference>
<accession>A0ABS5DKC4</accession>
<dbReference type="Proteomes" id="UP000674084">
    <property type="component" value="Unassembled WGS sequence"/>
</dbReference>
<protein>
    <submittedName>
        <fullName evidence="1">Uncharacterized protein</fullName>
    </submittedName>
</protein>
<keyword evidence="2" id="KW-1185">Reference proteome</keyword>
<organism evidence="1 2">
    <name type="scientific">Saccharopolyspora endophytica</name>
    <dbReference type="NCBI Taxonomy" id="543886"/>
    <lineage>
        <taxon>Bacteria</taxon>
        <taxon>Bacillati</taxon>
        <taxon>Actinomycetota</taxon>
        <taxon>Actinomycetes</taxon>
        <taxon>Pseudonocardiales</taxon>
        <taxon>Pseudonocardiaceae</taxon>
        <taxon>Saccharopolyspora</taxon>
    </lineage>
</organism>